<reference evidence="2 3" key="1">
    <citation type="journal article" date="2024" name="IMA Fungus">
        <title>IMA Genome - F19 : A genome assembly and annotation guide to empower mycologists, including annotated draft genome sequences of Ceratocystis pirilliformis, Diaporthe australafricana, Fusarium ophioides, Paecilomyces lecythidis, and Sporothrix stenoceras.</title>
        <authorList>
            <person name="Aylward J."/>
            <person name="Wilson A.M."/>
            <person name="Visagie C.M."/>
            <person name="Spraker J."/>
            <person name="Barnes I."/>
            <person name="Buitendag C."/>
            <person name="Ceriani C."/>
            <person name="Del Mar Angel L."/>
            <person name="du Plessis D."/>
            <person name="Fuchs T."/>
            <person name="Gasser K."/>
            <person name="Kramer D."/>
            <person name="Li W."/>
            <person name="Munsamy K."/>
            <person name="Piso A."/>
            <person name="Price J.L."/>
            <person name="Sonnekus B."/>
            <person name="Thomas C."/>
            <person name="van der Nest A."/>
            <person name="van Dijk A."/>
            <person name="van Heerden A."/>
            <person name="van Vuuren N."/>
            <person name="Yilmaz N."/>
            <person name="Duong T.A."/>
            <person name="van der Merwe N.A."/>
            <person name="Wingfield M.J."/>
            <person name="Wingfield B.D."/>
        </authorList>
    </citation>
    <scope>NUCLEOTIDE SEQUENCE [LARGE SCALE GENOMIC DNA]</scope>
    <source>
        <strain evidence="2 3">CMW 5346</strain>
    </source>
</reference>
<protein>
    <recommendedName>
        <fullName evidence="4">Secreted protein</fullName>
    </recommendedName>
</protein>
<name>A0ABR3YJ09_9PEZI</name>
<keyword evidence="1" id="KW-0732">Signal</keyword>
<evidence type="ECO:0000256" key="1">
    <source>
        <dbReference type="SAM" id="SignalP"/>
    </source>
</evidence>
<feature type="chain" id="PRO_5045202057" description="Secreted protein" evidence="1">
    <location>
        <begin position="17"/>
        <end position="244"/>
    </location>
</feature>
<dbReference type="EMBL" id="JAWCUI010000104">
    <property type="protein sequence ID" value="KAL1887940.1"/>
    <property type="molecule type" value="Genomic_DNA"/>
</dbReference>
<proteinExistence type="predicted"/>
<gene>
    <name evidence="2" type="ORF">Sste5346_009885</name>
</gene>
<accession>A0ABR3YJ09</accession>
<sequence>MRSSALLSLLPALAAASPTFVLGDGSTTLNADTAGGAPPAVNLVNPAGSDGTADAPNPNDIQVASVSFSGNGCPQGSVSTSISTDRTVVTFGFDKFQTYIGPGYDLGDKSKNCQLHLNLKYPGGFQFAVLDSTYHGFAQLDQGVTGTFYSTYYFSQDAAATTTTQTSISGGGTWAAGQVYTKNDQIPTASVIYAPCGANGILNVNNRIVLASNNKTATGQVTDDDATVAFTHQLHLTWRPCPKK</sequence>
<dbReference type="PANTHER" id="PTHR38847">
    <property type="match status" value="1"/>
</dbReference>
<dbReference type="PANTHER" id="PTHR38847:SF1">
    <property type="entry name" value="PSEUDOURIDINE SYNTHASE RSUA_RLUA-LIKE DOMAIN-CONTAINING PROTEIN"/>
    <property type="match status" value="1"/>
</dbReference>
<dbReference type="InterPro" id="IPR025649">
    <property type="entry name" value="DUF4360"/>
</dbReference>
<evidence type="ECO:0008006" key="4">
    <source>
        <dbReference type="Google" id="ProtNLM"/>
    </source>
</evidence>
<comment type="caution">
    <text evidence="2">The sequence shown here is derived from an EMBL/GenBank/DDBJ whole genome shotgun (WGS) entry which is preliminary data.</text>
</comment>
<keyword evidence="3" id="KW-1185">Reference proteome</keyword>
<evidence type="ECO:0000313" key="3">
    <source>
        <dbReference type="Proteomes" id="UP001583186"/>
    </source>
</evidence>
<evidence type="ECO:0000313" key="2">
    <source>
        <dbReference type="EMBL" id="KAL1887940.1"/>
    </source>
</evidence>
<dbReference type="Proteomes" id="UP001583186">
    <property type="component" value="Unassembled WGS sequence"/>
</dbReference>
<feature type="signal peptide" evidence="1">
    <location>
        <begin position="1"/>
        <end position="16"/>
    </location>
</feature>
<dbReference type="Pfam" id="PF14273">
    <property type="entry name" value="DUF4360"/>
    <property type="match status" value="1"/>
</dbReference>
<organism evidence="2 3">
    <name type="scientific">Sporothrix stenoceras</name>
    <dbReference type="NCBI Taxonomy" id="5173"/>
    <lineage>
        <taxon>Eukaryota</taxon>
        <taxon>Fungi</taxon>
        <taxon>Dikarya</taxon>
        <taxon>Ascomycota</taxon>
        <taxon>Pezizomycotina</taxon>
        <taxon>Sordariomycetes</taxon>
        <taxon>Sordariomycetidae</taxon>
        <taxon>Ophiostomatales</taxon>
        <taxon>Ophiostomataceae</taxon>
        <taxon>Sporothrix</taxon>
    </lineage>
</organism>